<dbReference type="RefSeq" id="WP_006304155.1">
    <property type="nucleotide sequence ID" value="NZ_AEDQ01000018.1"/>
</dbReference>
<dbReference type="Pfam" id="PF02421">
    <property type="entry name" value="FeoB_N"/>
    <property type="match status" value="1"/>
</dbReference>
<feature type="transmembrane region" description="Helical" evidence="1">
    <location>
        <begin position="810"/>
        <end position="836"/>
    </location>
</feature>
<protein>
    <submittedName>
        <fullName evidence="3">Ferrous iron transport protein B</fullName>
    </submittedName>
</protein>
<evidence type="ECO:0000256" key="1">
    <source>
        <dbReference type="SAM" id="Phobius"/>
    </source>
</evidence>
<comment type="caution">
    <text evidence="3">The sequence shown here is derived from an EMBL/GenBank/DDBJ whole genome shotgun (WGS) entry which is preliminary data.</text>
</comment>
<feature type="transmembrane region" description="Helical" evidence="1">
    <location>
        <begin position="873"/>
        <end position="895"/>
    </location>
</feature>
<dbReference type="InterPro" id="IPR050860">
    <property type="entry name" value="FeoB_GTPase"/>
</dbReference>
<dbReference type="PANTHER" id="PTHR43185">
    <property type="entry name" value="FERROUS IRON TRANSPORT PROTEIN B"/>
    <property type="match status" value="1"/>
</dbReference>
<dbReference type="InterPro" id="IPR041069">
    <property type="entry name" value="FeoB_Cyto"/>
</dbReference>
<gene>
    <name evidence="3" type="primary">feoB</name>
    <name evidence="3" type="ORF">HMPREF9248_0295</name>
</gene>
<feature type="transmembrane region" description="Helical" evidence="1">
    <location>
        <begin position="698"/>
        <end position="718"/>
    </location>
</feature>
<evidence type="ECO:0000313" key="4">
    <source>
        <dbReference type="Proteomes" id="UP000004431"/>
    </source>
</evidence>
<dbReference type="SUPFAM" id="SSF52540">
    <property type="entry name" value="P-loop containing nucleoside triphosphate hydrolases"/>
    <property type="match status" value="1"/>
</dbReference>
<feature type="transmembrane region" description="Helical" evidence="1">
    <location>
        <begin position="848"/>
        <end position="867"/>
    </location>
</feature>
<organism evidence="3 4">
    <name type="scientific">Fannyhessea vaginae PB189-T1-4</name>
    <dbReference type="NCBI Taxonomy" id="866774"/>
    <lineage>
        <taxon>Bacteria</taxon>
        <taxon>Bacillati</taxon>
        <taxon>Actinomycetota</taxon>
        <taxon>Coriobacteriia</taxon>
        <taxon>Coriobacteriales</taxon>
        <taxon>Atopobiaceae</taxon>
        <taxon>Fannyhessea</taxon>
    </lineage>
</organism>
<reference evidence="3 4" key="1">
    <citation type="submission" date="2010-08" db="EMBL/GenBank/DDBJ databases">
        <authorList>
            <person name="Durkin A.S."/>
            <person name="Madupu R."/>
            <person name="Torralba M."/>
            <person name="Gillis M."/>
            <person name="Methe B."/>
            <person name="Sutton G."/>
            <person name="Nelson K.E."/>
        </authorList>
    </citation>
    <scope>NUCLEOTIDE SEQUENCE [LARGE SCALE GENOMIC DNA]</scope>
    <source>
        <strain evidence="3 4">PB189-T1-4</strain>
    </source>
</reference>
<dbReference type="Gene3D" id="3.40.50.300">
    <property type="entry name" value="P-loop containing nucleotide triphosphate hydrolases"/>
    <property type="match status" value="1"/>
</dbReference>
<dbReference type="Pfam" id="PF17910">
    <property type="entry name" value="FeoB_Cyto"/>
    <property type="match status" value="1"/>
</dbReference>
<keyword evidence="1" id="KW-1133">Transmembrane helix</keyword>
<keyword evidence="4" id="KW-1185">Reference proteome</keyword>
<dbReference type="PANTHER" id="PTHR43185:SF1">
    <property type="entry name" value="FE(2+) TRANSPORTER FEOB"/>
    <property type="match status" value="1"/>
</dbReference>
<keyword evidence="1" id="KW-0812">Transmembrane</keyword>
<proteinExistence type="predicted"/>
<dbReference type="InterPro" id="IPR011642">
    <property type="entry name" value="Gate_dom"/>
</dbReference>
<feature type="transmembrane region" description="Helical" evidence="1">
    <location>
        <begin position="311"/>
        <end position="328"/>
    </location>
</feature>
<evidence type="ECO:0000313" key="3">
    <source>
        <dbReference type="EMBL" id="EFL44140.1"/>
    </source>
</evidence>
<evidence type="ECO:0000259" key="2">
    <source>
        <dbReference type="PROSITE" id="PS51711"/>
    </source>
</evidence>
<feature type="transmembrane region" description="Helical" evidence="1">
    <location>
        <begin position="632"/>
        <end position="653"/>
    </location>
</feature>
<dbReference type="Pfam" id="PF07664">
    <property type="entry name" value="FeoB_C"/>
    <property type="match status" value="1"/>
</dbReference>
<dbReference type="PROSITE" id="PS51711">
    <property type="entry name" value="G_FEOB"/>
    <property type="match status" value="1"/>
</dbReference>
<dbReference type="Pfam" id="PF07670">
    <property type="entry name" value="Gate"/>
    <property type="match status" value="2"/>
</dbReference>
<dbReference type="InterPro" id="IPR027417">
    <property type="entry name" value="P-loop_NTPase"/>
</dbReference>
<feature type="transmembrane region" description="Helical" evidence="1">
    <location>
        <begin position="738"/>
        <end position="758"/>
    </location>
</feature>
<feature type="transmembrane region" description="Helical" evidence="1">
    <location>
        <begin position="770"/>
        <end position="790"/>
    </location>
</feature>
<feature type="transmembrane region" description="Helical" evidence="1">
    <location>
        <begin position="522"/>
        <end position="546"/>
    </location>
</feature>
<dbReference type="InterPro" id="IPR011640">
    <property type="entry name" value="Fe2_transport_prot_B_C"/>
</dbReference>
<dbReference type="EMBL" id="AEDQ01000018">
    <property type="protein sequence ID" value="EFL44140.1"/>
    <property type="molecule type" value="Genomic_DNA"/>
</dbReference>
<dbReference type="CDD" id="cd01879">
    <property type="entry name" value="FeoB"/>
    <property type="match status" value="1"/>
</dbReference>
<accession>A0ABN0B023</accession>
<keyword evidence="1" id="KW-0472">Membrane</keyword>
<sequence>MNNTNDAVKNATGAAEAKSAASQAAANKSTDALFIGLAGNPNCGKTTLFNELTGSNGYVGNWPGVTVEKNQAPYKRNKKVTFVDLPGIYSLSPYSPEEVVSRDYIIDEQPHAIINLVDATNLERSLYLSTQVLETGCAVVIGLNMTDLLKERGDVIDTVELSKRLGAPVVQVSALRGTNISELVDEACTAAKNTAVQPATKCFSPEVEDALTHIADIIRDTCDAEHVRWYAIKVFERDAQAIERLHLSDDILSACETYIAALEAQRDDDAESIITSDRYNWIEGVIAACVKKAEPKLTLSQKIDRIVTNRFLGLPIFAAVMFLVYYLSISTIGKQATDWVNDNLFGDGFFISQVGEESFNDDKEEFDDNHYQDKIDGFIDEAAKEGIETDGVADAINTLKENEDDEDAAQTLDDFVDAAKEINLVAHDVPIHNEDGNVIDTNDEVITTLDADGEPVLEDGQELQTIDAVDTDSFVEAQEALADEPDPADYEGFIPSIPTIATNALKSLGASDAVISLICDGIIAGVGSVLGFIPQMAVLFVLLCFLEDCGYMSRVAFVMDRVFRRFGLSGKSFIPMLISSGCGVPGVMATKTIENEKDRRMTAMLTTMIPCGAKQPIIALVMGVLIGGGDAWWVGPLFYFLSIVCILSSAIMLKKTKWFSGEPAPFVMELPDYHIPRLRSWALHVWERIGSYVGKAGTIIFAAAVGIWFLSNFGVAAWEGGAGTFGYLPSMDQVPDEFMDFSILAGIGNAIGWIFAPLGCANWQSAVASISALIAKENLVSTFGVLYGLGDATENSVSMWSGFAGMFTDGAGIIHVGALCAFVAFNMLDAPCFAAIGTIRKQMNDPKWFWFAIGYQCTFAWIVGLIMNQVWELVVFGTFGVWTVVAFALIAALLFQIFRPAPKWQNTNEKILDTLQELEDTASEE</sequence>
<name>A0ABN0B023_9ACTN</name>
<feature type="domain" description="FeoB-type G" evidence="2">
    <location>
        <begin position="32"/>
        <end position="193"/>
    </location>
</feature>
<dbReference type="InterPro" id="IPR030389">
    <property type="entry name" value="G_FEOB_dom"/>
</dbReference>
<dbReference type="Gene3D" id="1.10.287.1770">
    <property type="match status" value="1"/>
</dbReference>
<dbReference type="Proteomes" id="UP000004431">
    <property type="component" value="Unassembled WGS sequence"/>
</dbReference>